<sequence length="42" mass="5069">MIRKMKMDVCHLSMRQQRYDFSTLRTQYNRKTVTSLLSCIKG</sequence>
<dbReference type="EMBL" id="BAAADO010000003">
    <property type="protein sequence ID" value="GAA0490302.1"/>
    <property type="molecule type" value="Genomic_DNA"/>
</dbReference>
<reference evidence="1 2" key="1">
    <citation type="journal article" date="2019" name="Int. J. Syst. Evol. Microbiol.">
        <title>The Global Catalogue of Microorganisms (GCM) 10K type strain sequencing project: providing services to taxonomists for standard genome sequencing and annotation.</title>
        <authorList>
            <consortium name="The Broad Institute Genomics Platform"/>
            <consortium name="The Broad Institute Genome Sequencing Center for Infectious Disease"/>
            <person name="Wu L."/>
            <person name="Ma J."/>
        </authorList>
    </citation>
    <scope>NUCLEOTIDE SEQUENCE [LARGE SCALE GENOMIC DNA]</scope>
    <source>
        <strain evidence="1 2">JCM 12389</strain>
    </source>
</reference>
<accession>A0ABN1B4W5</accession>
<keyword evidence="2" id="KW-1185">Reference proteome</keyword>
<evidence type="ECO:0000313" key="2">
    <source>
        <dbReference type="Proteomes" id="UP001500880"/>
    </source>
</evidence>
<dbReference type="RefSeq" id="WP_343839460.1">
    <property type="nucleotide sequence ID" value="NZ_BAAADO010000003.1"/>
</dbReference>
<gene>
    <name evidence="1" type="ORF">GCM10008986_15320</name>
</gene>
<organism evidence="1 2">
    <name type="scientific">Salinibacillus aidingensis</name>
    <dbReference type="NCBI Taxonomy" id="237684"/>
    <lineage>
        <taxon>Bacteria</taxon>
        <taxon>Bacillati</taxon>
        <taxon>Bacillota</taxon>
        <taxon>Bacilli</taxon>
        <taxon>Bacillales</taxon>
        <taxon>Bacillaceae</taxon>
        <taxon>Salinibacillus</taxon>
    </lineage>
</organism>
<comment type="caution">
    <text evidence="1">The sequence shown here is derived from an EMBL/GenBank/DDBJ whole genome shotgun (WGS) entry which is preliminary data.</text>
</comment>
<name>A0ABN1B4W5_9BACI</name>
<evidence type="ECO:0000313" key="1">
    <source>
        <dbReference type="EMBL" id="GAA0490302.1"/>
    </source>
</evidence>
<dbReference type="Proteomes" id="UP001500880">
    <property type="component" value="Unassembled WGS sequence"/>
</dbReference>
<proteinExistence type="predicted"/>
<protein>
    <submittedName>
        <fullName evidence="1">Uncharacterized protein</fullName>
    </submittedName>
</protein>